<evidence type="ECO:0000313" key="1">
    <source>
        <dbReference type="EMBL" id="MXV49684.1"/>
    </source>
</evidence>
<dbReference type="EMBL" id="WVHT01000001">
    <property type="protein sequence ID" value="MXV49684.1"/>
    <property type="molecule type" value="Genomic_DNA"/>
</dbReference>
<proteinExistence type="predicted"/>
<evidence type="ECO:0000313" key="2">
    <source>
        <dbReference type="Proteomes" id="UP000466586"/>
    </source>
</evidence>
<dbReference type="AlphaFoldDB" id="A0A7K1Y526"/>
<organism evidence="1 2">
    <name type="scientific">Hufsiella arboris</name>
    <dbReference type="NCBI Taxonomy" id="2695275"/>
    <lineage>
        <taxon>Bacteria</taxon>
        <taxon>Pseudomonadati</taxon>
        <taxon>Bacteroidota</taxon>
        <taxon>Sphingobacteriia</taxon>
        <taxon>Sphingobacteriales</taxon>
        <taxon>Sphingobacteriaceae</taxon>
        <taxon>Hufsiella</taxon>
    </lineage>
</organism>
<dbReference type="Proteomes" id="UP000466586">
    <property type="component" value="Unassembled WGS sequence"/>
</dbReference>
<dbReference type="RefSeq" id="WP_160842858.1">
    <property type="nucleotide sequence ID" value="NZ_WVHT01000001.1"/>
</dbReference>
<reference evidence="1 2" key="1">
    <citation type="submission" date="2019-11" db="EMBL/GenBank/DDBJ databases">
        <title>Pedobacter sp. HMF7647 Genome sequencing and assembly.</title>
        <authorList>
            <person name="Kang H."/>
            <person name="Kim H."/>
            <person name="Joh K."/>
        </authorList>
    </citation>
    <scope>NUCLEOTIDE SEQUENCE [LARGE SCALE GENOMIC DNA]</scope>
    <source>
        <strain evidence="1 2">HMF7647</strain>
    </source>
</reference>
<keyword evidence="2" id="KW-1185">Reference proteome</keyword>
<accession>A0A7K1Y526</accession>
<protein>
    <submittedName>
        <fullName evidence="1">Uncharacterized protein</fullName>
    </submittedName>
</protein>
<name>A0A7K1Y526_9SPHI</name>
<gene>
    <name evidence="1" type="ORF">GS399_01770</name>
</gene>
<sequence length="214" mass="24746">MQTDYDSEFKLRVFFFKGEQLKSLSFWENIVKTIEPLTAKAGSDSAVHPSVYDKQRKDWIEFKSLQWNNDDLKKWAGKEQSSDNFQFENVEAFFPGPSKFKASKSTPDMVIKAYIKSSGDETRYDGLFAVFLKDKFIQTLDAETLSQVMVKLYDLLNPVFVAGATKPWAPRESEARYGESLQYLFPSAILENTNEFVFRKGYEEWSQLSKESLV</sequence>
<comment type="caution">
    <text evidence="1">The sequence shown here is derived from an EMBL/GenBank/DDBJ whole genome shotgun (WGS) entry which is preliminary data.</text>
</comment>